<keyword evidence="1" id="KW-0732">Signal</keyword>
<name>A0A975TXM0_9RHOB</name>
<dbReference type="Gene3D" id="2.60.120.380">
    <property type="match status" value="3"/>
</dbReference>
<sequence length="428" mass="44680">MKFTLSALATTAIVGLTAGMGQAQTSLLQPTPDMICGGVGEAGQWMGGTPEASDIATATDPLTLTGLPIALEGNTVGIFSLSSAMDVRVEAQPAGGGDSVIELYDDGGTLVLTDDDSGGGWASRAETQLQPGNYCLLARGYAGGDLVTDMRVGRLEHETITAGLAGGFFGDDDSYFVGIDACTPETEATPLGNGPLDAQLAEGGGVSVANTISGVPYYRFTLASPQAISITAENPQADPYIYFFDGTGALMAENDDYQSLNSRINFTAPLPAGDYCIGMRALGNPNLPVTVSVTGYDAAAALAELYDRGDAAPPMDGSYPIIDLGLLPGRSVRDAQISGQRATWYVFEVDQHGAIVIDAVEVTDSDPLIILFNDLGQEIAFNDDSGGTLNSQITARVQAGRYLLAVRQYSDNYQGIIRIATERFVPAP</sequence>
<evidence type="ECO:0000259" key="2">
    <source>
        <dbReference type="Pfam" id="PF04151"/>
    </source>
</evidence>
<dbReference type="RefSeq" id="WP_257892174.1">
    <property type="nucleotide sequence ID" value="NZ_JAIMBW010000001.1"/>
</dbReference>
<feature type="domain" description="Peptidase C-terminal archaeal/bacterial" evidence="2">
    <location>
        <begin position="217"/>
        <end position="277"/>
    </location>
</feature>
<proteinExistence type="predicted"/>
<dbReference type="Pfam" id="PF04151">
    <property type="entry name" value="PPC"/>
    <property type="match status" value="1"/>
</dbReference>
<gene>
    <name evidence="3" type="ORF">KUL25_06335</name>
    <name evidence="4" type="ORF">KUL25_06340</name>
</gene>
<evidence type="ECO:0000313" key="4">
    <source>
        <dbReference type="EMBL" id="QXL89126.1"/>
    </source>
</evidence>
<dbReference type="Proteomes" id="UP000693972">
    <property type="component" value="Unassembled WGS sequence"/>
</dbReference>
<protein>
    <submittedName>
        <fullName evidence="4">PPC domain-containing protein</fullName>
    </submittedName>
</protein>
<dbReference type="EMBL" id="CP078073">
    <property type="protein sequence ID" value="QXL89126.1"/>
    <property type="molecule type" value="Genomic_DNA"/>
</dbReference>
<accession>A0A975TXM0</accession>
<evidence type="ECO:0000313" key="3">
    <source>
        <dbReference type="EMBL" id="MBY4892376.1"/>
    </source>
</evidence>
<feature type="chain" id="PRO_5038076769" evidence="1">
    <location>
        <begin position="24"/>
        <end position="428"/>
    </location>
</feature>
<reference evidence="4 5" key="1">
    <citation type="submission" date="2021-07" db="EMBL/GenBank/DDBJ databases">
        <title>Karlodiniumbacter phycospheric gen. nov., sp. nov., a phycosphere bacterium isolated from karlodinium veneficum.</title>
        <authorList>
            <person name="Peng Y."/>
            <person name="Jiang L."/>
            <person name="Lee J."/>
        </authorList>
    </citation>
    <scope>NUCLEOTIDE SEQUENCE</scope>
    <source>
        <strain evidence="4 5">N5</strain>
    </source>
</reference>
<organism evidence="4">
    <name type="scientific">Gymnodinialimonas phycosphaerae</name>
    <dbReference type="NCBI Taxonomy" id="2841589"/>
    <lineage>
        <taxon>Bacteria</taxon>
        <taxon>Pseudomonadati</taxon>
        <taxon>Pseudomonadota</taxon>
        <taxon>Alphaproteobacteria</taxon>
        <taxon>Rhodobacterales</taxon>
        <taxon>Paracoccaceae</taxon>
        <taxon>Gymnodinialimonas</taxon>
    </lineage>
</organism>
<keyword evidence="5" id="KW-1185">Reference proteome</keyword>
<dbReference type="EMBL" id="JAIMBW010000001">
    <property type="protein sequence ID" value="MBY4892376.1"/>
    <property type="molecule type" value="Genomic_DNA"/>
</dbReference>
<evidence type="ECO:0000313" key="5">
    <source>
        <dbReference type="Proteomes" id="UP000693972"/>
    </source>
</evidence>
<feature type="signal peptide" evidence="1">
    <location>
        <begin position="1"/>
        <end position="23"/>
    </location>
</feature>
<dbReference type="InterPro" id="IPR007280">
    <property type="entry name" value="Peptidase_C_arc/bac"/>
</dbReference>
<dbReference type="AlphaFoldDB" id="A0A975TXM0"/>
<evidence type="ECO:0000256" key="1">
    <source>
        <dbReference type="SAM" id="SignalP"/>
    </source>
</evidence>